<sequence>MINFSLNWQNNPINIQTYNKILQQSIITKFIYKFYNNEELIQIQLSQLNPNCKQANQQHLNTFSYPNQNALSFIRRSKKQCQLIYVQYEILRIQFKLQGKFGEQILTLNKFKLVQQRNIILKQNQTFDTLKLENQSILQNQKNFGFNNHILRFYYYINQKK</sequence>
<protein>
    <submittedName>
        <fullName evidence="1">Uncharacterized protein</fullName>
    </submittedName>
</protein>
<proteinExistence type="predicted"/>
<name>A0A8S1SB25_9CILI</name>
<evidence type="ECO:0000313" key="1">
    <source>
        <dbReference type="EMBL" id="CAD8136074.1"/>
    </source>
</evidence>
<dbReference type="Proteomes" id="UP000689195">
    <property type="component" value="Unassembled WGS sequence"/>
</dbReference>
<gene>
    <name evidence="1" type="ORF">PPENT_87.1.T0040570</name>
</gene>
<evidence type="ECO:0000313" key="2">
    <source>
        <dbReference type="Proteomes" id="UP000689195"/>
    </source>
</evidence>
<dbReference type="EMBL" id="CAJJDO010000004">
    <property type="protein sequence ID" value="CAD8136074.1"/>
    <property type="molecule type" value="Genomic_DNA"/>
</dbReference>
<reference evidence="1" key="1">
    <citation type="submission" date="2021-01" db="EMBL/GenBank/DDBJ databases">
        <authorList>
            <consortium name="Genoscope - CEA"/>
            <person name="William W."/>
        </authorList>
    </citation>
    <scope>NUCLEOTIDE SEQUENCE</scope>
</reference>
<accession>A0A8S1SB25</accession>
<comment type="caution">
    <text evidence="1">The sequence shown here is derived from an EMBL/GenBank/DDBJ whole genome shotgun (WGS) entry which is preliminary data.</text>
</comment>
<dbReference type="AlphaFoldDB" id="A0A8S1SB25"/>
<organism evidence="1 2">
    <name type="scientific">Paramecium pentaurelia</name>
    <dbReference type="NCBI Taxonomy" id="43138"/>
    <lineage>
        <taxon>Eukaryota</taxon>
        <taxon>Sar</taxon>
        <taxon>Alveolata</taxon>
        <taxon>Ciliophora</taxon>
        <taxon>Intramacronucleata</taxon>
        <taxon>Oligohymenophorea</taxon>
        <taxon>Peniculida</taxon>
        <taxon>Parameciidae</taxon>
        <taxon>Paramecium</taxon>
    </lineage>
</organism>
<keyword evidence="2" id="KW-1185">Reference proteome</keyword>